<feature type="region of interest" description="Disordered" evidence="1">
    <location>
        <begin position="297"/>
        <end position="320"/>
    </location>
</feature>
<sequence>MTLGSRQWWEQHGQWLEANKKALKLKAKDWNRRDEALSGPDDVEEDGGKHDWDFVCVAAPTAGDEDDEEENDEQDKDEQDTDEGKRGPVGKLASLHPSHIWCFSVKGNTRGQWWILETLKRDPDEFCMHIYNDFAIYGAMEVVENLLGHFAKVCKPSADYRDIWCEVEGLALLLRSGVANFNTCDDPDTLGQLVELIGHMCLGALRAIKKQGALNTTGPIPNFGLVLSIIIKCCWELGECTGDREEHTAWVYAVMEMAEEAGIKVTGMPGYESTLEKLELDEDDNYTAAAKKKWGKSNFQTQASHSRRVRPGLPAGIGGSHFDITKMTAAQRKSHSYGG</sequence>
<protein>
    <submittedName>
        <fullName evidence="2">Uncharacterized protein</fullName>
    </submittedName>
</protein>
<proteinExistence type="predicted"/>
<dbReference type="Proteomes" id="UP000019374">
    <property type="component" value="Unassembled WGS sequence"/>
</dbReference>
<feature type="compositionally biased region" description="Acidic residues" evidence="1">
    <location>
        <begin position="63"/>
        <end position="81"/>
    </location>
</feature>
<evidence type="ECO:0000313" key="2">
    <source>
        <dbReference type="EMBL" id="EQL02529.1"/>
    </source>
</evidence>
<dbReference type="HOGENOM" id="CLU_047280_0_0_1"/>
<reference evidence="2 3" key="1">
    <citation type="journal article" date="2013" name="Chin. Sci. Bull.">
        <title>Genome survey uncovers the secrets of sex and lifestyle in caterpillar fungus.</title>
        <authorList>
            <person name="Hu X."/>
            <person name="Zhang Y."/>
            <person name="Xiao G."/>
            <person name="Zheng P."/>
            <person name="Xia Y."/>
            <person name="Zhang X."/>
            <person name="St Leger R.J."/>
            <person name="Liu X."/>
            <person name="Wang C."/>
        </authorList>
    </citation>
    <scope>NUCLEOTIDE SEQUENCE [LARGE SCALE GENOMIC DNA]</scope>
    <source>
        <strain evidence="3">Co18 / CGMCC 3.14243</strain>
        <tissue evidence="2">Fruit-body</tissue>
    </source>
</reference>
<gene>
    <name evidence="2" type="ORF">OCS_01746</name>
</gene>
<name>T5AIV5_OPHSC</name>
<dbReference type="AlphaFoldDB" id="T5AIV5"/>
<dbReference type="OrthoDB" id="10037289at2759"/>
<evidence type="ECO:0000313" key="3">
    <source>
        <dbReference type="Proteomes" id="UP000019374"/>
    </source>
</evidence>
<feature type="region of interest" description="Disordered" evidence="1">
    <location>
        <begin position="29"/>
        <end position="91"/>
    </location>
</feature>
<evidence type="ECO:0000256" key="1">
    <source>
        <dbReference type="SAM" id="MobiDB-lite"/>
    </source>
</evidence>
<dbReference type="EMBL" id="KE652299">
    <property type="protein sequence ID" value="EQL02529.1"/>
    <property type="molecule type" value="Genomic_DNA"/>
</dbReference>
<organism evidence="2 3">
    <name type="scientific">Ophiocordyceps sinensis (strain Co18 / CGMCC 3.14243)</name>
    <name type="common">Yarsagumba caterpillar fungus</name>
    <name type="synonym">Hirsutella sinensis</name>
    <dbReference type="NCBI Taxonomy" id="911162"/>
    <lineage>
        <taxon>Eukaryota</taxon>
        <taxon>Fungi</taxon>
        <taxon>Dikarya</taxon>
        <taxon>Ascomycota</taxon>
        <taxon>Pezizomycotina</taxon>
        <taxon>Sordariomycetes</taxon>
        <taxon>Hypocreomycetidae</taxon>
        <taxon>Hypocreales</taxon>
        <taxon>Ophiocordycipitaceae</taxon>
        <taxon>Ophiocordyceps</taxon>
    </lineage>
</organism>
<dbReference type="eggNOG" id="ENOG502SPXG">
    <property type="taxonomic scope" value="Eukaryota"/>
</dbReference>
<accession>T5AIV5</accession>